<evidence type="ECO:0000313" key="2">
    <source>
        <dbReference type="EMBL" id="RLV63527.1"/>
    </source>
</evidence>
<accession>A0A3L8Q883</accession>
<organism evidence="2 3">
    <name type="scientific">Chloebia gouldiae</name>
    <name type="common">Gouldian finch</name>
    <name type="synonym">Erythrura gouldiae</name>
    <dbReference type="NCBI Taxonomy" id="44316"/>
    <lineage>
        <taxon>Eukaryota</taxon>
        <taxon>Metazoa</taxon>
        <taxon>Chordata</taxon>
        <taxon>Craniata</taxon>
        <taxon>Vertebrata</taxon>
        <taxon>Euteleostomi</taxon>
        <taxon>Archelosauria</taxon>
        <taxon>Archosauria</taxon>
        <taxon>Dinosauria</taxon>
        <taxon>Saurischia</taxon>
        <taxon>Theropoda</taxon>
        <taxon>Coelurosauria</taxon>
        <taxon>Aves</taxon>
        <taxon>Neognathae</taxon>
        <taxon>Neoaves</taxon>
        <taxon>Telluraves</taxon>
        <taxon>Australaves</taxon>
        <taxon>Passeriformes</taxon>
        <taxon>Passeroidea</taxon>
        <taxon>Passeridae</taxon>
        <taxon>Chloebia</taxon>
    </lineage>
</organism>
<feature type="region of interest" description="Disordered" evidence="1">
    <location>
        <begin position="143"/>
        <end position="170"/>
    </location>
</feature>
<reference evidence="2 3" key="1">
    <citation type="journal article" date="2018" name="Proc. R. Soc. B">
        <title>A non-coding region near Follistatin controls head colour polymorphism in the Gouldian finch.</title>
        <authorList>
            <person name="Toomey M.B."/>
            <person name="Marques C.I."/>
            <person name="Andrade P."/>
            <person name="Araujo P.M."/>
            <person name="Sabatino S."/>
            <person name="Gazda M.A."/>
            <person name="Afonso S."/>
            <person name="Lopes R.J."/>
            <person name="Corbo J.C."/>
            <person name="Carneiro M."/>
        </authorList>
    </citation>
    <scope>NUCLEOTIDE SEQUENCE [LARGE SCALE GENOMIC DNA]</scope>
    <source>
        <strain evidence="2">Red01</strain>
        <tissue evidence="2">Muscle</tissue>
    </source>
</reference>
<dbReference type="Proteomes" id="UP000276834">
    <property type="component" value="Unassembled WGS sequence"/>
</dbReference>
<keyword evidence="3" id="KW-1185">Reference proteome</keyword>
<comment type="caution">
    <text evidence="2">The sequence shown here is derived from an EMBL/GenBank/DDBJ whole genome shotgun (WGS) entry which is preliminary data.</text>
</comment>
<evidence type="ECO:0000256" key="1">
    <source>
        <dbReference type="SAM" id="MobiDB-lite"/>
    </source>
</evidence>
<feature type="non-terminal residue" evidence="2">
    <location>
        <position position="491"/>
    </location>
</feature>
<name>A0A3L8Q883_CHLGU</name>
<protein>
    <submittedName>
        <fullName evidence="2">Uncharacterized protein</fullName>
    </submittedName>
</protein>
<gene>
    <name evidence="2" type="ORF">DV515_00018183</name>
</gene>
<evidence type="ECO:0000313" key="3">
    <source>
        <dbReference type="Proteomes" id="UP000276834"/>
    </source>
</evidence>
<dbReference type="EMBL" id="QUSF01002585">
    <property type="protein sequence ID" value="RLV63527.1"/>
    <property type="molecule type" value="Genomic_DNA"/>
</dbReference>
<sequence>MDFGCGAFLQDTAYTQGCSWASHGPAEVQLRGFSLLKPGWDYCWSQVDLGGGVRGANSHPCRQPSAPTVPWAGAGAGAASPTKTPMGVAERGFGVQARKGLDCSAPLRAHRVPLGQAPHAQGCWGQALGNSSIPMNSVFHRNPVLQPTRVDPPPTLPRQGSDDLVPGPPTHPFRRGQEIIWGWIFFLPRLSQGGCSFLGTGAIPGGILLWQLLRRWHMSCSPALLRNRELMRKFRPNSGHTQHGLGTGTGGLAGTAPHISWQSVAKPTRLVFRGQQRGTRSSWAGAELETWCGKHWWPPSTWFCLPWFMDGWGPRQKPDRLVWPQGRRRSPWRSCTRLKMMDFDSDTSFKATLHRELADESTCRGMLPDLGIAQPGQEPKVSPLLGWMQLILQSAARLLLAGLGAWAGVGMKWDWALGPANSPQHPPCLGLGQPAQHKQTPLVGAEGLLYFAGKEGLGLLHCPCLLWDHHGGSAGGREKAWASLTCGWVFP</sequence>
<dbReference type="OrthoDB" id="10628904at2759"/>
<dbReference type="AlphaFoldDB" id="A0A3L8Q883"/>
<proteinExistence type="predicted"/>